<accession>A0ABD0LYP6</accession>
<keyword evidence="3" id="KW-1185">Reference proteome</keyword>
<reference evidence="2 3" key="1">
    <citation type="journal article" date="2023" name="Sci. Data">
        <title>Genome assembly of the Korean intertidal mud-creeper Batillaria attramentaria.</title>
        <authorList>
            <person name="Patra A.K."/>
            <person name="Ho P.T."/>
            <person name="Jun S."/>
            <person name="Lee S.J."/>
            <person name="Kim Y."/>
            <person name="Won Y.J."/>
        </authorList>
    </citation>
    <scope>NUCLEOTIDE SEQUENCE [LARGE SCALE GENOMIC DNA]</scope>
    <source>
        <strain evidence="2">Wonlab-2016</strain>
    </source>
</reference>
<gene>
    <name evidence="2" type="ORF">BaRGS_00004048</name>
</gene>
<organism evidence="2 3">
    <name type="scientific">Batillaria attramentaria</name>
    <dbReference type="NCBI Taxonomy" id="370345"/>
    <lineage>
        <taxon>Eukaryota</taxon>
        <taxon>Metazoa</taxon>
        <taxon>Spiralia</taxon>
        <taxon>Lophotrochozoa</taxon>
        <taxon>Mollusca</taxon>
        <taxon>Gastropoda</taxon>
        <taxon>Caenogastropoda</taxon>
        <taxon>Sorbeoconcha</taxon>
        <taxon>Cerithioidea</taxon>
        <taxon>Batillariidae</taxon>
        <taxon>Batillaria</taxon>
    </lineage>
</organism>
<evidence type="ECO:0000256" key="1">
    <source>
        <dbReference type="SAM" id="MobiDB-lite"/>
    </source>
</evidence>
<feature type="region of interest" description="Disordered" evidence="1">
    <location>
        <begin position="1"/>
        <end position="29"/>
    </location>
</feature>
<sequence>SASIRRGSDTGRGEAGLENRSGGEIGQPSVDTGCLGLLLLDRRFDFVLDTV</sequence>
<feature type="compositionally biased region" description="Basic and acidic residues" evidence="1">
    <location>
        <begin position="1"/>
        <end position="17"/>
    </location>
</feature>
<dbReference type="Proteomes" id="UP001519460">
    <property type="component" value="Unassembled WGS sequence"/>
</dbReference>
<feature type="non-terminal residue" evidence="2">
    <location>
        <position position="1"/>
    </location>
</feature>
<comment type="caution">
    <text evidence="2">The sequence shown here is derived from an EMBL/GenBank/DDBJ whole genome shotgun (WGS) entry which is preliminary data.</text>
</comment>
<evidence type="ECO:0000313" key="3">
    <source>
        <dbReference type="Proteomes" id="UP001519460"/>
    </source>
</evidence>
<protein>
    <submittedName>
        <fullName evidence="2">Uncharacterized protein</fullName>
    </submittedName>
</protein>
<evidence type="ECO:0000313" key="2">
    <source>
        <dbReference type="EMBL" id="KAK7504562.1"/>
    </source>
</evidence>
<proteinExistence type="predicted"/>
<dbReference type="EMBL" id="JACVVK020000014">
    <property type="protein sequence ID" value="KAK7504562.1"/>
    <property type="molecule type" value="Genomic_DNA"/>
</dbReference>
<dbReference type="AlphaFoldDB" id="A0ABD0LYP6"/>
<name>A0ABD0LYP6_9CAEN</name>